<evidence type="ECO:0000313" key="2">
    <source>
        <dbReference type="Proteomes" id="UP000095282"/>
    </source>
</evidence>
<dbReference type="eggNOG" id="KOG3547">
    <property type="taxonomic scope" value="Eukaryota"/>
</dbReference>
<feature type="compositionally biased region" description="Basic and acidic residues" evidence="1">
    <location>
        <begin position="99"/>
        <end position="111"/>
    </location>
</feature>
<dbReference type="Proteomes" id="UP000095282">
    <property type="component" value="Unplaced"/>
</dbReference>
<feature type="region of interest" description="Disordered" evidence="1">
    <location>
        <begin position="1"/>
        <end position="71"/>
    </location>
</feature>
<proteinExistence type="predicted"/>
<feature type="compositionally biased region" description="Acidic residues" evidence="1">
    <location>
        <begin position="59"/>
        <end position="68"/>
    </location>
</feature>
<dbReference type="WBParaSite" id="Csp11.Scaffold609.g5834.t1">
    <property type="protein sequence ID" value="Csp11.Scaffold609.g5834.t1"/>
    <property type="gene ID" value="Csp11.Scaffold609.g5834"/>
</dbReference>
<keyword evidence="2" id="KW-1185">Reference proteome</keyword>
<reference evidence="3" key="1">
    <citation type="submission" date="2016-11" db="UniProtKB">
        <authorList>
            <consortium name="WormBaseParasite"/>
        </authorList>
    </citation>
    <scope>IDENTIFICATION</scope>
</reference>
<name>A0A1I7TGZ3_9PELO</name>
<organism evidence="2 3">
    <name type="scientific">Caenorhabditis tropicalis</name>
    <dbReference type="NCBI Taxonomy" id="1561998"/>
    <lineage>
        <taxon>Eukaryota</taxon>
        <taxon>Metazoa</taxon>
        <taxon>Ecdysozoa</taxon>
        <taxon>Nematoda</taxon>
        <taxon>Chromadorea</taxon>
        <taxon>Rhabditida</taxon>
        <taxon>Rhabditina</taxon>
        <taxon>Rhabditomorpha</taxon>
        <taxon>Rhabditoidea</taxon>
        <taxon>Rhabditidae</taxon>
        <taxon>Peloderinae</taxon>
        <taxon>Caenorhabditis</taxon>
    </lineage>
</organism>
<dbReference type="STRING" id="1561998.A0A1I7TGZ3"/>
<evidence type="ECO:0000313" key="3">
    <source>
        <dbReference type="WBParaSite" id="Csp11.Scaffold609.g5834.t1"/>
    </source>
</evidence>
<feature type="region of interest" description="Disordered" evidence="1">
    <location>
        <begin position="99"/>
        <end position="160"/>
    </location>
</feature>
<feature type="compositionally biased region" description="Basic residues" evidence="1">
    <location>
        <begin position="151"/>
        <end position="160"/>
    </location>
</feature>
<sequence length="160" mass="18211">MEFDASSKSQDGSPANNNSFTNSAFVNSGEDISGKRIDTSSSQPQLAGKHPFQHHVLDDVIEDDESDENQLTIRKKTSVLEPAITLVERFNEIAEEVEVKKKEEEEKKLEDTKEEEEEEKKEEPVVSRPSRTTRPFFIGVVRSESEDQSHPHLRPPTKFE</sequence>
<protein>
    <submittedName>
        <fullName evidence="3">Uncharacterized protein</fullName>
    </submittedName>
</protein>
<evidence type="ECO:0000256" key="1">
    <source>
        <dbReference type="SAM" id="MobiDB-lite"/>
    </source>
</evidence>
<feature type="compositionally biased region" description="Polar residues" evidence="1">
    <location>
        <begin position="1"/>
        <end position="26"/>
    </location>
</feature>
<dbReference type="AlphaFoldDB" id="A0A1I7TGZ3"/>
<accession>A0A1I7TGZ3</accession>